<sequence>MTEEPLRYEMSMKPGFGQKYTREQAIGSPIKQSLNGDVMTTGIIVDWIDEADGSVTLVIEQRDLGLT</sequence>
<organism evidence="1 2">
    <name type="scientific">Micromonospora sicca</name>
    <dbReference type="NCBI Taxonomy" id="2202420"/>
    <lineage>
        <taxon>Bacteria</taxon>
        <taxon>Bacillati</taxon>
        <taxon>Actinomycetota</taxon>
        <taxon>Actinomycetes</taxon>
        <taxon>Micromonosporales</taxon>
        <taxon>Micromonosporaceae</taxon>
        <taxon>Micromonospora</taxon>
    </lineage>
</organism>
<name>A0ABU5JMR4_9ACTN</name>
<dbReference type="RefSeq" id="WP_238454497.1">
    <property type="nucleotide sequence ID" value="NZ_JAXOTQ010000056.1"/>
</dbReference>
<gene>
    <name evidence="1" type="ORF">U2F25_31390</name>
</gene>
<proteinExistence type="predicted"/>
<reference evidence="1 2" key="1">
    <citation type="submission" date="2023-12" db="EMBL/GenBank/DDBJ databases">
        <title>Micromonospora sp. nov., isolated from Atacama Desert.</title>
        <authorList>
            <person name="Carro L."/>
            <person name="Golinska P."/>
            <person name="Klenk H.-P."/>
            <person name="Goodfellow M."/>
        </authorList>
    </citation>
    <scope>NUCLEOTIDE SEQUENCE [LARGE SCALE GENOMIC DNA]</scope>
    <source>
        <strain evidence="1 2">4G53</strain>
    </source>
</reference>
<dbReference type="Proteomes" id="UP001290101">
    <property type="component" value="Unassembled WGS sequence"/>
</dbReference>
<protein>
    <submittedName>
        <fullName evidence="1">Uncharacterized protein</fullName>
    </submittedName>
</protein>
<keyword evidence="2" id="KW-1185">Reference proteome</keyword>
<evidence type="ECO:0000313" key="2">
    <source>
        <dbReference type="Proteomes" id="UP001290101"/>
    </source>
</evidence>
<dbReference type="EMBL" id="JAXOTQ010000056">
    <property type="protein sequence ID" value="MDZ5493913.1"/>
    <property type="molecule type" value="Genomic_DNA"/>
</dbReference>
<accession>A0ABU5JMR4</accession>
<evidence type="ECO:0000313" key="1">
    <source>
        <dbReference type="EMBL" id="MDZ5493913.1"/>
    </source>
</evidence>
<comment type="caution">
    <text evidence="1">The sequence shown here is derived from an EMBL/GenBank/DDBJ whole genome shotgun (WGS) entry which is preliminary data.</text>
</comment>